<evidence type="ECO:0000313" key="1">
    <source>
        <dbReference type="RefSeq" id="XP_016433644.1"/>
    </source>
</evidence>
<accession>A0A1S3X148</accession>
<dbReference type="CDD" id="cd09272">
    <property type="entry name" value="RNase_HI_RT_Ty1"/>
    <property type="match status" value="1"/>
</dbReference>
<dbReference type="SUPFAM" id="SSF56672">
    <property type="entry name" value="DNA/RNA polymerases"/>
    <property type="match status" value="1"/>
</dbReference>
<dbReference type="STRING" id="4097.A0A1S3X148"/>
<dbReference type="AlphaFoldDB" id="A0A1S3X148"/>
<dbReference type="RefSeq" id="XP_016433644.1">
    <property type="nucleotide sequence ID" value="XM_016578158.1"/>
</dbReference>
<protein>
    <submittedName>
        <fullName evidence="1">Uncharacterized mitochondrial protein AtMg00810-like</fullName>
    </submittedName>
</protein>
<dbReference type="PaxDb" id="4097-A0A1S3X148"/>
<dbReference type="KEGG" id="nta:107760142"/>
<sequence>MKDLGELKYFLGIEFSRFEKGILMCQRKYALELVSELVLAGGKPASTHLEFNQKLTFVKFDQIVKDSDSEDVQLKEKGNYQRLVGRLSYLIMTRPDIAFVIQVLSQYMHAPKTFHMKVARRVVKYIKSTPGLGLFMPTGSCNKLIVYCDSDWGACVESRRSIIGYVVKFGDVVIFWKLKKQGTISRSSTEAEFRSMTTTVAEIMWLFGLFKELLGVDIALHVPLHYDSKAAIQIAAYLFFPKRTKHIDIDCHFVREKLVQGLIQTQHVGTTE</sequence>
<organism evidence="1">
    <name type="scientific">Nicotiana tabacum</name>
    <name type="common">Common tobacco</name>
    <dbReference type="NCBI Taxonomy" id="4097"/>
    <lineage>
        <taxon>Eukaryota</taxon>
        <taxon>Viridiplantae</taxon>
        <taxon>Streptophyta</taxon>
        <taxon>Embryophyta</taxon>
        <taxon>Tracheophyta</taxon>
        <taxon>Spermatophyta</taxon>
        <taxon>Magnoliopsida</taxon>
        <taxon>eudicotyledons</taxon>
        <taxon>Gunneridae</taxon>
        <taxon>Pentapetalae</taxon>
        <taxon>asterids</taxon>
        <taxon>lamiids</taxon>
        <taxon>Solanales</taxon>
        <taxon>Solanaceae</taxon>
        <taxon>Nicotianoideae</taxon>
        <taxon>Nicotianeae</taxon>
        <taxon>Nicotiana</taxon>
    </lineage>
</organism>
<dbReference type="OMA" id="HITCTRA"/>
<dbReference type="PANTHER" id="PTHR11439:SF444">
    <property type="entry name" value="HELICASE ATP-BINDING DOMAIN-CONTAINING PROTEIN"/>
    <property type="match status" value="1"/>
</dbReference>
<reference evidence="1" key="1">
    <citation type="submission" date="2025-08" db="UniProtKB">
        <authorList>
            <consortium name="RefSeq"/>
        </authorList>
    </citation>
    <scope>IDENTIFICATION</scope>
</reference>
<name>A0A1S3X148_TOBAC</name>
<dbReference type="OrthoDB" id="1271122at2759"/>
<dbReference type="InterPro" id="IPR043502">
    <property type="entry name" value="DNA/RNA_pol_sf"/>
</dbReference>
<proteinExistence type="predicted"/>
<gene>
    <name evidence="1" type="primary">LOC107760142</name>
</gene>
<dbReference type="PANTHER" id="PTHR11439">
    <property type="entry name" value="GAG-POL-RELATED RETROTRANSPOSON"/>
    <property type="match status" value="1"/>
</dbReference>